<dbReference type="PROSITE" id="PS51257">
    <property type="entry name" value="PROKAR_LIPOPROTEIN"/>
    <property type="match status" value="1"/>
</dbReference>
<keyword evidence="3" id="KW-1185">Reference proteome</keyword>
<evidence type="ECO:0000313" key="2">
    <source>
        <dbReference type="EMBL" id="SUO93888.1"/>
    </source>
</evidence>
<sequence length="175" mass="19559">MKIKKEILGLLTCLLLAACVPATNIVGQEVRKVGPAEWAKLKNQNDNDKEQAENQLSNIYIFRPQENVPLETSVNLAINGRYLISLQPGNYTYTQSCPGVVNISNVITGKKSNDLFRESTAYTMQPGETYYFEVQPQPTGNTAIRQLSENEAKNSFNMSKLQNHQVSRVVPHCAQ</sequence>
<dbReference type="AlphaFoldDB" id="A0A380MNQ3"/>
<dbReference type="Proteomes" id="UP000254601">
    <property type="component" value="Unassembled WGS sequence"/>
</dbReference>
<dbReference type="RefSeq" id="WP_072576438.1">
    <property type="nucleotide sequence ID" value="NZ_LWHB01000073.1"/>
</dbReference>
<evidence type="ECO:0000313" key="3">
    <source>
        <dbReference type="Proteomes" id="UP000254601"/>
    </source>
</evidence>
<proteinExistence type="predicted"/>
<gene>
    <name evidence="2" type="ORF">NCTC13337_00451</name>
</gene>
<feature type="signal peptide" evidence="1">
    <location>
        <begin position="1"/>
        <end position="22"/>
    </location>
</feature>
<name>A0A380MNQ3_9GAMM</name>
<evidence type="ECO:0000256" key="1">
    <source>
        <dbReference type="SAM" id="SignalP"/>
    </source>
</evidence>
<dbReference type="EMBL" id="UHIC01000001">
    <property type="protein sequence ID" value="SUO93888.1"/>
    <property type="molecule type" value="Genomic_DNA"/>
</dbReference>
<dbReference type="OrthoDB" id="1149075at2"/>
<accession>A0A380MNQ3</accession>
<feature type="chain" id="PRO_5016938405" evidence="1">
    <location>
        <begin position="23"/>
        <end position="175"/>
    </location>
</feature>
<reference evidence="2 3" key="1">
    <citation type="submission" date="2018-06" db="EMBL/GenBank/DDBJ databases">
        <authorList>
            <consortium name="Pathogen Informatics"/>
            <person name="Doyle S."/>
        </authorList>
    </citation>
    <scope>NUCLEOTIDE SEQUENCE [LARGE SCALE GENOMIC DNA]</scope>
    <source>
        <strain evidence="2 3">NCTC13337</strain>
    </source>
</reference>
<keyword evidence="1" id="KW-0732">Signal</keyword>
<organism evidence="2 3">
    <name type="scientific">Suttonella ornithocola</name>
    <dbReference type="NCBI Taxonomy" id="279832"/>
    <lineage>
        <taxon>Bacteria</taxon>
        <taxon>Pseudomonadati</taxon>
        <taxon>Pseudomonadota</taxon>
        <taxon>Gammaproteobacteria</taxon>
        <taxon>Cardiobacteriales</taxon>
        <taxon>Cardiobacteriaceae</taxon>
        <taxon>Suttonella</taxon>
    </lineage>
</organism>
<protein>
    <submittedName>
        <fullName evidence="2">Protein of uncharacterized function (DUF2846)</fullName>
    </submittedName>
</protein>